<accession>A0A158L502</accession>
<dbReference type="AlphaFoldDB" id="A0A158L502"/>
<keyword evidence="2" id="KW-1185">Reference proteome</keyword>
<sequence>MSGPLAAIPMFFDFCAECEAASTCDPVSLKTSAALYGAQSLQQTHSGHNSLMRIFVPCCVPHIPEAATLASMSSAPDRFS</sequence>
<evidence type="ECO:0000313" key="1">
    <source>
        <dbReference type="EMBL" id="SAL88355.1"/>
    </source>
</evidence>
<reference evidence="1" key="1">
    <citation type="submission" date="2016-01" db="EMBL/GenBank/DDBJ databases">
        <authorList>
            <person name="Peeters C."/>
        </authorList>
    </citation>
    <scope>NUCLEOTIDE SEQUENCE [LARGE SCALE GENOMIC DNA]</scope>
    <source>
        <strain evidence="1">LMG 22940</strain>
    </source>
</reference>
<protein>
    <submittedName>
        <fullName evidence="1">Uncharacterized protein</fullName>
    </submittedName>
</protein>
<organism evidence="1 2">
    <name type="scientific">Caballeronia choica</name>
    <dbReference type="NCBI Taxonomy" id="326476"/>
    <lineage>
        <taxon>Bacteria</taxon>
        <taxon>Pseudomonadati</taxon>
        <taxon>Pseudomonadota</taxon>
        <taxon>Betaproteobacteria</taxon>
        <taxon>Burkholderiales</taxon>
        <taxon>Burkholderiaceae</taxon>
        <taxon>Caballeronia</taxon>
    </lineage>
</organism>
<comment type="caution">
    <text evidence="1">The sequence shown here is derived from an EMBL/GenBank/DDBJ whole genome shotgun (WGS) entry which is preliminary data.</text>
</comment>
<evidence type="ECO:0000313" key="2">
    <source>
        <dbReference type="Proteomes" id="UP000054770"/>
    </source>
</evidence>
<dbReference type="Proteomes" id="UP000054770">
    <property type="component" value="Unassembled WGS sequence"/>
</dbReference>
<name>A0A158L502_9BURK</name>
<proteinExistence type="predicted"/>
<gene>
    <name evidence="1" type="ORF">AWB68_08748</name>
</gene>
<dbReference type="EMBL" id="FCON02000401">
    <property type="protein sequence ID" value="SAL88355.1"/>
    <property type="molecule type" value="Genomic_DNA"/>
</dbReference>